<organism evidence="1 2">
    <name type="scientific">Steinernema glaseri</name>
    <dbReference type="NCBI Taxonomy" id="37863"/>
    <lineage>
        <taxon>Eukaryota</taxon>
        <taxon>Metazoa</taxon>
        <taxon>Ecdysozoa</taxon>
        <taxon>Nematoda</taxon>
        <taxon>Chromadorea</taxon>
        <taxon>Rhabditida</taxon>
        <taxon>Tylenchina</taxon>
        <taxon>Panagrolaimomorpha</taxon>
        <taxon>Strongyloidoidea</taxon>
        <taxon>Steinernematidae</taxon>
        <taxon>Steinernema</taxon>
    </lineage>
</organism>
<dbReference type="Proteomes" id="UP000095287">
    <property type="component" value="Unplaced"/>
</dbReference>
<sequence>MFHQSAVFKSIVSKQLIGSLVVIVAVNLIGTTGCGSIDHTPRYIVFFDMRTCTYISVMWRLTSDPQTVEVFCTVYF</sequence>
<accession>A0A1I7Z536</accession>
<reference evidence="2" key="1">
    <citation type="submission" date="2016-11" db="UniProtKB">
        <authorList>
            <consortium name="WormBaseParasite"/>
        </authorList>
    </citation>
    <scope>IDENTIFICATION</scope>
</reference>
<protein>
    <submittedName>
        <fullName evidence="2">Secreted protein</fullName>
    </submittedName>
</protein>
<dbReference type="WBParaSite" id="L893_g22934.t1">
    <property type="protein sequence ID" value="L893_g22934.t1"/>
    <property type="gene ID" value="L893_g22934"/>
</dbReference>
<evidence type="ECO:0000313" key="2">
    <source>
        <dbReference type="WBParaSite" id="L893_g22934.t1"/>
    </source>
</evidence>
<dbReference type="AlphaFoldDB" id="A0A1I7Z536"/>
<keyword evidence="1" id="KW-1185">Reference proteome</keyword>
<proteinExistence type="predicted"/>
<name>A0A1I7Z536_9BILA</name>
<evidence type="ECO:0000313" key="1">
    <source>
        <dbReference type="Proteomes" id="UP000095287"/>
    </source>
</evidence>